<organism evidence="1 2">
    <name type="scientific">Caenorhabditis auriculariae</name>
    <dbReference type="NCBI Taxonomy" id="2777116"/>
    <lineage>
        <taxon>Eukaryota</taxon>
        <taxon>Metazoa</taxon>
        <taxon>Ecdysozoa</taxon>
        <taxon>Nematoda</taxon>
        <taxon>Chromadorea</taxon>
        <taxon>Rhabditida</taxon>
        <taxon>Rhabditina</taxon>
        <taxon>Rhabditomorpha</taxon>
        <taxon>Rhabditoidea</taxon>
        <taxon>Rhabditidae</taxon>
        <taxon>Peloderinae</taxon>
        <taxon>Caenorhabditis</taxon>
    </lineage>
</organism>
<evidence type="ECO:0000313" key="2">
    <source>
        <dbReference type="Proteomes" id="UP000835052"/>
    </source>
</evidence>
<dbReference type="Proteomes" id="UP000835052">
    <property type="component" value="Unassembled WGS sequence"/>
</dbReference>
<protein>
    <submittedName>
        <fullName evidence="1">Uncharacterized protein</fullName>
    </submittedName>
</protein>
<reference evidence="1" key="1">
    <citation type="submission" date="2020-10" db="EMBL/GenBank/DDBJ databases">
        <authorList>
            <person name="Kikuchi T."/>
        </authorList>
    </citation>
    <scope>NUCLEOTIDE SEQUENCE</scope>
    <source>
        <strain evidence="1">NKZ352</strain>
    </source>
</reference>
<proteinExistence type="predicted"/>
<name>A0A8S1GXN9_9PELO</name>
<accession>A0A8S1GXN9</accession>
<comment type="caution">
    <text evidence="1">The sequence shown here is derived from an EMBL/GenBank/DDBJ whole genome shotgun (WGS) entry which is preliminary data.</text>
</comment>
<keyword evidence="2" id="KW-1185">Reference proteome</keyword>
<evidence type="ECO:0000313" key="1">
    <source>
        <dbReference type="EMBL" id="CAD6187754.1"/>
    </source>
</evidence>
<gene>
    <name evidence="1" type="ORF">CAUJ_LOCUS3673</name>
</gene>
<dbReference type="EMBL" id="CAJGYM010000007">
    <property type="protein sequence ID" value="CAD6187754.1"/>
    <property type="molecule type" value="Genomic_DNA"/>
</dbReference>
<dbReference type="AlphaFoldDB" id="A0A8S1GXN9"/>
<sequence length="129" mass="14875">MAVLLLFENGFAFPRALETIRNIELNLNQFGKVSPHSYSTLALVVSRMLRVFTLLLLATTIFAYPVSNDDFLEEAYGDYYFARPDNFHFIEKSTDLNERKRFGKAILFGFPMIFEGVKSVWDMIFNRGG</sequence>